<keyword evidence="2" id="KW-0762">Sugar transport</keyword>
<dbReference type="PANTHER" id="PTHR34382:SF7">
    <property type="entry name" value="PTS SYSTEM N,N'-DIACETYLCHITOBIOSE-SPECIFIC EIIA COMPONENT"/>
    <property type="match status" value="1"/>
</dbReference>
<dbReference type="PIRSF" id="PIRSF000699">
    <property type="entry name" value="PTS_IILac_III"/>
    <property type="match status" value="1"/>
</dbReference>
<gene>
    <name evidence="6" type="ORF">K8P03_04355</name>
</gene>
<evidence type="ECO:0000256" key="4">
    <source>
        <dbReference type="ARBA" id="ARBA00022683"/>
    </source>
</evidence>
<evidence type="ECO:0000313" key="6">
    <source>
        <dbReference type="EMBL" id="MBZ2386527.1"/>
    </source>
</evidence>
<evidence type="ECO:0000256" key="2">
    <source>
        <dbReference type="ARBA" id="ARBA00022597"/>
    </source>
</evidence>
<organism evidence="6 7">
    <name type="scientific">Anaerococcus murdochii</name>
    <dbReference type="NCBI Taxonomy" id="411577"/>
    <lineage>
        <taxon>Bacteria</taxon>
        <taxon>Bacillati</taxon>
        <taxon>Bacillota</taxon>
        <taxon>Tissierellia</taxon>
        <taxon>Tissierellales</taxon>
        <taxon>Peptoniphilaceae</taxon>
        <taxon>Anaerococcus</taxon>
    </lineage>
</organism>
<sequence length="109" mass="12442">MDNEKIYEVAFQIIVHAGESRSLSSEAMDAAENYDFEKAEDLLNKANQEFLNCHEIQTELLTNEANGEKNDINVILIHSQDHLTMATMAMDNAKRLIGLYKKIKILEDK</sequence>
<reference evidence="6 7" key="1">
    <citation type="submission" date="2021-08" db="EMBL/GenBank/DDBJ databases">
        <title>FDA dAtabase for Regulatory Grade micrObial Sequences (FDA-ARGOS): Supporting development and validation of Infectious Disease Dx tests.</title>
        <authorList>
            <person name="Sproer C."/>
            <person name="Gronow S."/>
            <person name="Severitt S."/>
            <person name="Schroder I."/>
            <person name="Tallon L."/>
            <person name="Sadzewicz L."/>
            <person name="Zhao X."/>
            <person name="Boylan J."/>
            <person name="Ott S."/>
            <person name="Bowen H."/>
            <person name="Vavikolanu K."/>
            <person name="Hazen T."/>
            <person name="Aluvathingal J."/>
            <person name="Nadendla S."/>
            <person name="Lowell S."/>
            <person name="Myers T."/>
            <person name="Yan Y."/>
            <person name="Sichtig H."/>
        </authorList>
    </citation>
    <scope>NUCLEOTIDE SEQUENCE [LARGE SCALE GENOMIC DNA]</scope>
    <source>
        <strain evidence="6 7">FDAARGOS_1460</strain>
    </source>
</reference>
<keyword evidence="3" id="KW-0808">Transferase</keyword>
<dbReference type="InterPro" id="IPR036542">
    <property type="entry name" value="PTS_IIA_lac/cel_sf"/>
</dbReference>
<evidence type="ECO:0000256" key="3">
    <source>
        <dbReference type="ARBA" id="ARBA00022679"/>
    </source>
</evidence>
<name>A0ABS7SYE8_9FIRM</name>
<dbReference type="EMBL" id="JAIPME010000002">
    <property type="protein sequence ID" value="MBZ2386527.1"/>
    <property type="molecule type" value="Genomic_DNA"/>
</dbReference>
<dbReference type="Proteomes" id="UP000734271">
    <property type="component" value="Unassembled WGS sequence"/>
</dbReference>
<dbReference type="Pfam" id="PF02255">
    <property type="entry name" value="PTS_IIA"/>
    <property type="match status" value="1"/>
</dbReference>
<comment type="caution">
    <text evidence="6">The sequence shown here is derived from an EMBL/GenBank/DDBJ whole genome shotgun (WGS) entry which is preliminary data.</text>
</comment>
<dbReference type="Gene3D" id="1.20.58.80">
    <property type="entry name" value="Phosphotransferase system, lactose/cellobiose-type IIA subunit"/>
    <property type="match status" value="1"/>
</dbReference>
<evidence type="ECO:0000256" key="5">
    <source>
        <dbReference type="PROSITE-ProRule" id="PRU00418"/>
    </source>
</evidence>
<protein>
    <submittedName>
        <fullName evidence="6">PTS lactose/cellobiose transporter subunit IIA</fullName>
    </submittedName>
</protein>
<feature type="modified residue" description="Phosphohistidine; by HPr" evidence="5">
    <location>
        <position position="78"/>
    </location>
</feature>
<dbReference type="PROSITE" id="PS51095">
    <property type="entry name" value="PTS_EIIA_TYPE_3"/>
    <property type="match status" value="1"/>
</dbReference>
<dbReference type="RefSeq" id="WP_223418654.1">
    <property type="nucleotide sequence ID" value="NZ_JAIPME010000002.1"/>
</dbReference>
<accession>A0ABS7SYE8</accession>
<keyword evidence="1" id="KW-0813">Transport</keyword>
<dbReference type="InterPro" id="IPR003188">
    <property type="entry name" value="PTS_IIA_lac/cel"/>
</dbReference>
<keyword evidence="4" id="KW-0598">Phosphotransferase system</keyword>
<keyword evidence="7" id="KW-1185">Reference proteome</keyword>
<dbReference type="PANTHER" id="PTHR34382">
    <property type="entry name" value="PTS SYSTEM N,N'-DIACETYLCHITOBIOSE-SPECIFIC EIIA COMPONENT"/>
    <property type="match status" value="1"/>
</dbReference>
<evidence type="ECO:0000313" key="7">
    <source>
        <dbReference type="Proteomes" id="UP000734271"/>
    </source>
</evidence>
<proteinExistence type="predicted"/>
<dbReference type="SUPFAM" id="SSF46973">
    <property type="entry name" value="Enzyme IIa from lactose specific PTS, IIa-lac"/>
    <property type="match status" value="1"/>
</dbReference>
<evidence type="ECO:0000256" key="1">
    <source>
        <dbReference type="ARBA" id="ARBA00022448"/>
    </source>
</evidence>